<evidence type="ECO:0000313" key="2">
    <source>
        <dbReference type="EMBL" id="NYD34172.1"/>
    </source>
</evidence>
<protein>
    <submittedName>
        <fullName evidence="2">Uncharacterized protein</fullName>
    </submittedName>
</protein>
<keyword evidence="3" id="KW-1185">Reference proteome</keyword>
<sequence>MSEQLDPELAAAGYRIYAEESEVVLTGPDGTESRNSTASVLDDDDDADERGVEERAATAARAVLSHVQDAVTATTGRPWPGDRRDLPLPDADVTHGALVAWFGDTKAPVWRSAEFLLKR</sequence>
<name>A0A7Y9DS51_9PSEU</name>
<feature type="region of interest" description="Disordered" evidence="1">
    <location>
        <begin position="23"/>
        <end position="51"/>
    </location>
</feature>
<dbReference type="EMBL" id="JACCBN010000001">
    <property type="protein sequence ID" value="NYD34172.1"/>
    <property type="molecule type" value="Genomic_DNA"/>
</dbReference>
<reference evidence="2 3" key="1">
    <citation type="submission" date="2020-07" db="EMBL/GenBank/DDBJ databases">
        <title>Sequencing the genomes of 1000 actinobacteria strains.</title>
        <authorList>
            <person name="Klenk H.-P."/>
        </authorList>
    </citation>
    <scope>NUCLEOTIDE SEQUENCE [LARGE SCALE GENOMIC DNA]</scope>
    <source>
        <strain evidence="2 3">DSM 45772</strain>
    </source>
</reference>
<dbReference type="AlphaFoldDB" id="A0A7Y9DS51"/>
<proteinExistence type="predicted"/>
<feature type="region of interest" description="Disordered" evidence="1">
    <location>
        <begin position="69"/>
        <end position="88"/>
    </location>
</feature>
<accession>A0A7Y9DS51</accession>
<evidence type="ECO:0000313" key="3">
    <source>
        <dbReference type="Proteomes" id="UP000535890"/>
    </source>
</evidence>
<gene>
    <name evidence="2" type="ORF">BJ983_000274</name>
</gene>
<organism evidence="2 3">
    <name type="scientific">Actinomycetospora corticicola</name>
    <dbReference type="NCBI Taxonomy" id="663602"/>
    <lineage>
        <taxon>Bacteria</taxon>
        <taxon>Bacillati</taxon>
        <taxon>Actinomycetota</taxon>
        <taxon>Actinomycetes</taxon>
        <taxon>Pseudonocardiales</taxon>
        <taxon>Pseudonocardiaceae</taxon>
        <taxon>Actinomycetospora</taxon>
    </lineage>
</organism>
<evidence type="ECO:0000256" key="1">
    <source>
        <dbReference type="SAM" id="MobiDB-lite"/>
    </source>
</evidence>
<dbReference type="RefSeq" id="WP_179792149.1">
    <property type="nucleotide sequence ID" value="NZ_BAABHP010000012.1"/>
</dbReference>
<dbReference type="Proteomes" id="UP000535890">
    <property type="component" value="Unassembled WGS sequence"/>
</dbReference>
<comment type="caution">
    <text evidence="2">The sequence shown here is derived from an EMBL/GenBank/DDBJ whole genome shotgun (WGS) entry which is preliminary data.</text>
</comment>